<comment type="caution">
    <text evidence="3">The sequence shown here is derived from an EMBL/GenBank/DDBJ whole genome shotgun (WGS) entry which is preliminary data.</text>
</comment>
<reference evidence="3" key="1">
    <citation type="journal article" date="2023" name="Mol. Phylogenet. Evol.">
        <title>Genome-scale phylogeny and comparative genomics of the fungal order Sordariales.</title>
        <authorList>
            <person name="Hensen N."/>
            <person name="Bonometti L."/>
            <person name="Westerberg I."/>
            <person name="Brannstrom I.O."/>
            <person name="Guillou S."/>
            <person name="Cros-Aarteil S."/>
            <person name="Calhoun S."/>
            <person name="Haridas S."/>
            <person name="Kuo A."/>
            <person name="Mondo S."/>
            <person name="Pangilinan J."/>
            <person name="Riley R."/>
            <person name="LaButti K."/>
            <person name="Andreopoulos B."/>
            <person name="Lipzen A."/>
            <person name="Chen C."/>
            <person name="Yan M."/>
            <person name="Daum C."/>
            <person name="Ng V."/>
            <person name="Clum A."/>
            <person name="Steindorff A."/>
            <person name="Ohm R.A."/>
            <person name="Martin F."/>
            <person name="Silar P."/>
            <person name="Natvig D.O."/>
            <person name="Lalanne C."/>
            <person name="Gautier V."/>
            <person name="Ament-Velasquez S.L."/>
            <person name="Kruys A."/>
            <person name="Hutchinson M.I."/>
            <person name="Powell A.J."/>
            <person name="Barry K."/>
            <person name="Miller A.N."/>
            <person name="Grigoriev I.V."/>
            <person name="Debuchy R."/>
            <person name="Gladieux P."/>
            <person name="Hiltunen Thoren M."/>
            <person name="Johannesson H."/>
        </authorList>
    </citation>
    <scope>NUCLEOTIDE SEQUENCE</scope>
    <source>
        <strain evidence="3">PSN293</strain>
    </source>
</reference>
<evidence type="ECO:0000313" key="4">
    <source>
        <dbReference type="Proteomes" id="UP001301769"/>
    </source>
</evidence>
<sequence>MNYAIKPIPKTEVGVAFYLNYYKPFRLRALETDPSVFDDDKWTSRILSPTATTMVAVAEADSEATDGAASTDEKNPNSSHDNDSDSKSSKWPAILSAKTLVGPLPAPPELVSFINNNKVIDHPMANERDCESPLVTEPLVWGLHGVWTVPEARRRGIATHLLREMVRLVRSQGQAATSASSEYPKEEGTQAAAAGRRVSRFLVAGVEKNNTSALALYTKSGYVPFSEVKEGERDYTCLYLPVEHMAS</sequence>
<protein>
    <recommendedName>
        <fullName evidence="2">N-acetyltransferase domain-containing protein</fullName>
    </recommendedName>
</protein>
<dbReference type="InterPro" id="IPR000182">
    <property type="entry name" value="GNAT_dom"/>
</dbReference>
<dbReference type="InterPro" id="IPR016181">
    <property type="entry name" value="Acyl_CoA_acyltransferase"/>
</dbReference>
<gene>
    <name evidence="3" type="ORF">QBC37DRAFT_465050</name>
</gene>
<evidence type="ECO:0000256" key="1">
    <source>
        <dbReference type="SAM" id="MobiDB-lite"/>
    </source>
</evidence>
<dbReference type="CDD" id="cd04301">
    <property type="entry name" value="NAT_SF"/>
    <property type="match status" value="1"/>
</dbReference>
<name>A0AAN7B7E6_9PEZI</name>
<evidence type="ECO:0000313" key="3">
    <source>
        <dbReference type="EMBL" id="KAK4212842.1"/>
    </source>
</evidence>
<accession>A0AAN7B7E6</accession>
<proteinExistence type="predicted"/>
<evidence type="ECO:0000259" key="2">
    <source>
        <dbReference type="PROSITE" id="PS51186"/>
    </source>
</evidence>
<feature type="domain" description="N-acetyltransferase" evidence="2">
    <location>
        <begin position="69"/>
        <end position="243"/>
    </location>
</feature>
<dbReference type="EMBL" id="MU858120">
    <property type="protein sequence ID" value="KAK4212842.1"/>
    <property type="molecule type" value="Genomic_DNA"/>
</dbReference>
<dbReference type="GO" id="GO:0016747">
    <property type="term" value="F:acyltransferase activity, transferring groups other than amino-acyl groups"/>
    <property type="evidence" value="ECO:0007669"/>
    <property type="project" value="InterPro"/>
</dbReference>
<dbReference type="Pfam" id="PF00583">
    <property type="entry name" value="Acetyltransf_1"/>
    <property type="match status" value="1"/>
</dbReference>
<keyword evidence="4" id="KW-1185">Reference proteome</keyword>
<dbReference type="SUPFAM" id="SSF55729">
    <property type="entry name" value="Acyl-CoA N-acyltransferases (Nat)"/>
    <property type="match status" value="1"/>
</dbReference>
<reference evidence="3" key="2">
    <citation type="submission" date="2023-05" db="EMBL/GenBank/DDBJ databases">
        <authorList>
            <consortium name="Lawrence Berkeley National Laboratory"/>
            <person name="Steindorff A."/>
            <person name="Hensen N."/>
            <person name="Bonometti L."/>
            <person name="Westerberg I."/>
            <person name="Brannstrom I.O."/>
            <person name="Guillou S."/>
            <person name="Cros-Aarteil S."/>
            <person name="Calhoun S."/>
            <person name="Haridas S."/>
            <person name="Kuo A."/>
            <person name="Mondo S."/>
            <person name="Pangilinan J."/>
            <person name="Riley R."/>
            <person name="Labutti K."/>
            <person name="Andreopoulos B."/>
            <person name="Lipzen A."/>
            <person name="Chen C."/>
            <person name="Yanf M."/>
            <person name="Daum C."/>
            <person name="Ng V."/>
            <person name="Clum A."/>
            <person name="Ohm R."/>
            <person name="Martin F."/>
            <person name="Silar P."/>
            <person name="Natvig D."/>
            <person name="Lalanne C."/>
            <person name="Gautier V."/>
            <person name="Ament-Velasquez S.L."/>
            <person name="Kruys A."/>
            <person name="Hutchinson M.I."/>
            <person name="Powell A.J."/>
            <person name="Barry K."/>
            <person name="Miller A.N."/>
            <person name="Grigoriev I.V."/>
            <person name="Debuchy R."/>
            <person name="Gladieux P."/>
            <person name="Thoren M.H."/>
            <person name="Johannesson H."/>
        </authorList>
    </citation>
    <scope>NUCLEOTIDE SEQUENCE</scope>
    <source>
        <strain evidence="3">PSN293</strain>
    </source>
</reference>
<feature type="region of interest" description="Disordered" evidence="1">
    <location>
        <begin position="60"/>
        <end position="89"/>
    </location>
</feature>
<dbReference type="AlphaFoldDB" id="A0AAN7B7E6"/>
<dbReference type="Gene3D" id="3.40.630.30">
    <property type="match status" value="1"/>
</dbReference>
<feature type="compositionally biased region" description="Basic and acidic residues" evidence="1">
    <location>
        <begin position="71"/>
        <end position="88"/>
    </location>
</feature>
<dbReference type="Proteomes" id="UP001301769">
    <property type="component" value="Unassembled WGS sequence"/>
</dbReference>
<dbReference type="PROSITE" id="PS51186">
    <property type="entry name" value="GNAT"/>
    <property type="match status" value="1"/>
</dbReference>
<organism evidence="3 4">
    <name type="scientific">Rhypophila decipiens</name>
    <dbReference type="NCBI Taxonomy" id="261697"/>
    <lineage>
        <taxon>Eukaryota</taxon>
        <taxon>Fungi</taxon>
        <taxon>Dikarya</taxon>
        <taxon>Ascomycota</taxon>
        <taxon>Pezizomycotina</taxon>
        <taxon>Sordariomycetes</taxon>
        <taxon>Sordariomycetidae</taxon>
        <taxon>Sordariales</taxon>
        <taxon>Naviculisporaceae</taxon>
        <taxon>Rhypophila</taxon>
    </lineage>
</organism>